<keyword evidence="5 12" id="KW-0479">Metal-binding</keyword>
<keyword evidence="12" id="KW-0963">Cytoplasm</keyword>
<dbReference type="Proteomes" id="UP001589896">
    <property type="component" value="Unassembled WGS sequence"/>
</dbReference>
<comment type="caution">
    <text evidence="14">The sequence shown here is derived from an EMBL/GenBank/DDBJ whole genome shotgun (WGS) entry which is preliminary data.</text>
</comment>
<evidence type="ECO:0000256" key="8">
    <source>
        <dbReference type="ARBA" id="ARBA00022840"/>
    </source>
</evidence>
<dbReference type="InterPro" id="IPR002139">
    <property type="entry name" value="Ribo/fructo_kinase"/>
</dbReference>
<feature type="binding site" evidence="12">
    <location>
        <begin position="229"/>
        <end position="234"/>
    </location>
    <ligand>
        <name>ATP</name>
        <dbReference type="ChEBI" id="CHEBI:30616"/>
    </ligand>
</feature>
<feature type="binding site" evidence="12">
    <location>
        <begin position="13"/>
        <end position="15"/>
    </location>
    <ligand>
        <name>substrate</name>
    </ligand>
</feature>
<comment type="function">
    <text evidence="12">Catalyzes the phosphorylation of ribose at O-5 in a reaction requiring ATP and magnesium. The resulting D-ribose-5-phosphate can then be used either for sythesis of nucleotides, histidine, and tryptophan, or as a component of the pentose phosphate pathway.</text>
</comment>
<comment type="similarity">
    <text evidence="1">Belongs to the carbohydrate kinase pfkB family.</text>
</comment>
<feature type="binding site" evidence="12">
    <location>
        <position position="301"/>
    </location>
    <ligand>
        <name>K(+)</name>
        <dbReference type="ChEBI" id="CHEBI:29103"/>
    </ligand>
</feature>
<evidence type="ECO:0000259" key="13">
    <source>
        <dbReference type="Pfam" id="PF00294"/>
    </source>
</evidence>
<evidence type="ECO:0000256" key="11">
    <source>
        <dbReference type="ARBA" id="ARBA00023277"/>
    </source>
</evidence>
<dbReference type="RefSeq" id="WP_386665239.1">
    <property type="nucleotide sequence ID" value="NZ_JBHLTG010000001.1"/>
</dbReference>
<evidence type="ECO:0000256" key="12">
    <source>
        <dbReference type="HAMAP-Rule" id="MF_01987"/>
    </source>
</evidence>
<proteinExistence type="inferred from homology"/>
<feature type="binding site" evidence="12">
    <location>
        <position position="265"/>
    </location>
    <ligand>
        <name>K(+)</name>
        <dbReference type="ChEBI" id="CHEBI:29103"/>
    </ligand>
</feature>
<feature type="binding site" evidence="12">
    <location>
        <position position="269"/>
    </location>
    <ligand>
        <name>substrate</name>
    </ligand>
</feature>
<evidence type="ECO:0000256" key="7">
    <source>
        <dbReference type="ARBA" id="ARBA00022777"/>
    </source>
</evidence>
<accession>A0ABV6RJI9</accession>
<keyword evidence="6 12" id="KW-0547">Nucleotide-binding</keyword>
<comment type="subcellular location">
    <subcellularLocation>
        <location evidence="12">Cytoplasm</location>
    </subcellularLocation>
</comment>
<feature type="binding site" evidence="12">
    <location>
        <position position="263"/>
    </location>
    <ligand>
        <name>K(+)</name>
        <dbReference type="ChEBI" id="CHEBI:29103"/>
    </ligand>
</feature>
<evidence type="ECO:0000256" key="2">
    <source>
        <dbReference type="ARBA" id="ARBA00012035"/>
    </source>
</evidence>
<keyword evidence="15" id="KW-1185">Reference proteome</keyword>
<dbReference type="Pfam" id="PF00294">
    <property type="entry name" value="PfkB"/>
    <property type="match status" value="1"/>
</dbReference>
<dbReference type="InterPro" id="IPR029056">
    <property type="entry name" value="Ribokinase-like"/>
</dbReference>
<reference evidence="14 15" key="1">
    <citation type="submission" date="2024-09" db="EMBL/GenBank/DDBJ databases">
        <authorList>
            <person name="Sun Q."/>
            <person name="Mori K."/>
        </authorList>
    </citation>
    <scope>NUCLEOTIDE SEQUENCE [LARGE SCALE GENOMIC DNA]</scope>
    <source>
        <strain evidence="14 15">KCTC 23076</strain>
    </source>
</reference>
<keyword evidence="8 12" id="KW-0067">ATP-binding</keyword>
<dbReference type="InterPro" id="IPR002173">
    <property type="entry name" value="Carboh/pur_kinase_PfkB_CS"/>
</dbReference>
<comment type="activity regulation">
    <text evidence="12">Activated by a monovalent cation that binds near, but not in, the active site. The most likely occupant of the site in vivo is potassium. Ion binding induces a conformational change that may alter substrate affinity.</text>
</comment>
<feature type="domain" description="Carbohydrate kinase PfkB" evidence="13">
    <location>
        <begin position="5"/>
        <end position="312"/>
    </location>
</feature>
<evidence type="ECO:0000313" key="14">
    <source>
        <dbReference type="EMBL" id="MFC0677141.1"/>
    </source>
</evidence>
<sequence length="323" mass="32677">MAANRVTVVGSFNVDHVWTAAALPRPGETLAGRYHSGPGGKGFNQAVASARAGASTSFVCALGADSGGQLARALAVADGIDLRDQPSDAPTGTAGIFVGSDGANSIVIGPGANAAMTPSFVDAQRAAMAESAVVLVQLESPVASITRALQLAGEAGATRMLNPAPANVEVPTELLALADLLTPNETEFAALLRRHGGDEVDAASLAALNDELLHTHCRRLLPHGTVVVTLGAAGCFVSHAPQDLRGDGLQHYRVAGEAAQAIDTTGAGDAFNGALAAALARDAQRPFAQQVKFANRYAAMSTENAGAAAAMPRLADVIGRFGG</sequence>
<comment type="pathway">
    <text evidence="12">Carbohydrate metabolism; D-ribose degradation; D-ribose 5-phosphate from beta-D-ribopyranose: step 2/2.</text>
</comment>
<feature type="binding site" evidence="12">
    <location>
        <position position="295"/>
    </location>
    <ligand>
        <name>ATP</name>
        <dbReference type="ChEBI" id="CHEBI:30616"/>
    </ligand>
</feature>
<comment type="similarity">
    <text evidence="12">Belongs to the carbohydrate kinase PfkB family. Ribokinase subfamily.</text>
</comment>
<dbReference type="EC" id="2.7.1.15" evidence="2 12"/>
<keyword evidence="4 12" id="KW-0808">Transferase</keyword>
<feature type="binding site" evidence="12">
    <location>
        <begin position="268"/>
        <end position="269"/>
    </location>
    <ligand>
        <name>ATP</name>
        <dbReference type="ChEBI" id="CHEBI:30616"/>
    </ligand>
</feature>
<evidence type="ECO:0000256" key="1">
    <source>
        <dbReference type="ARBA" id="ARBA00005380"/>
    </source>
</evidence>
<dbReference type="PROSITE" id="PS00584">
    <property type="entry name" value="PFKB_KINASES_2"/>
    <property type="match status" value="1"/>
</dbReference>
<feature type="active site" description="Proton acceptor" evidence="12">
    <location>
        <position position="269"/>
    </location>
</feature>
<dbReference type="EMBL" id="JBHLTG010000001">
    <property type="protein sequence ID" value="MFC0677141.1"/>
    <property type="molecule type" value="Genomic_DNA"/>
</dbReference>
<name>A0ABV6RJI9_9GAMM</name>
<evidence type="ECO:0000256" key="10">
    <source>
        <dbReference type="ARBA" id="ARBA00022958"/>
    </source>
</evidence>
<dbReference type="SUPFAM" id="SSF53613">
    <property type="entry name" value="Ribokinase-like"/>
    <property type="match status" value="1"/>
</dbReference>
<comment type="cofactor">
    <cofactor evidence="12">
        <name>Mg(2+)</name>
        <dbReference type="ChEBI" id="CHEBI:18420"/>
    </cofactor>
    <text evidence="12">Requires a divalent cation, most likely magnesium in vivo, as an electrophilic catalyst to aid phosphoryl group transfer. It is the chelate of the metal and the nucleotide that is the actual substrate.</text>
</comment>
<feature type="binding site" evidence="12">
    <location>
        <position position="184"/>
    </location>
    <ligand>
        <name>ATP</name>
        <dbReference type="ChEBI" id="CHEBI:30616"/>
    </ligand>
</feature>
<dbReference type="PANTHER" id="PTHR10584:SF166">
    <property type="entry name" value="RIBOKINASE"/>
    <property type="match status" value="1"/>
</dbReference>
<dbReference type="InterPro" id="IPR011611">
    <property type="entry name" value="PfkB_dom"/>
</dbReference>
<dbReference type="Gene3D" id="3.40.1190.20">
    <property type="match status" value="1"/>
</dbReference>
<evidence type="ECO:0000256" key="6">
    <source>
        <dbReference type="ARBA" id="ARBA00022741"/>
    </source>
</evidence>
<gene>
    <name evidence="12" type="primary">rbsK</name>
    <name evidence="14" type="ORF">ACFFGH_04630</name>
</gene>
<evidence type="ECO:0000256" key="3">
    <source>
        <dbReference type="ARBA" id="ARBA00016943"/>
    </source>
</evidence>
<feature type="binding site" evidence="12">
    <location>
        <begin position="40"/>
        <end position="44"/>
    </location>
    <ligand>
        <name>substrate</name>
    </ligand>
</feature>
<dbReference type="HAMAP" id="MF_01987">
    <property type="entry name" value="Ribokinase"/>
    <property type="match status" value="1"/>
</dbReference>
<keyword evidence="10 12" id="KW-0630">Potassium</keyword>
<comment type="caution">
    <text evidence="12">Lacks conserved residue(s) required for the propagation of feature annotation.</text>
</comment>
<evidence type="ECO:0000256" key="9">
    <source>
        <dbReference type="ARBA" id="ARBA00022842"/>
    </source>
</evidence>
<keyword evidence="11 12" id="KW-0119">Carbohydrate metabolism</keyword>
<keyword evidence="9 12" id="KW-0460">Magnesium</keyword>
<evidence type="ECO:0000256" key="5">
    <source>
        <dbReference type="ARBA" id="ARBA00022723"/>
    </source>
</evidence>
<keyword evidence="7 12" id="KW-0418">Kinase</keyword>
<comment type="catalytic activity">
    <reaction evidence="12">
        <text>D-ribose + ATP = D-ribose 5-phosphate + ADP + H(+)</text>
        <dbReference type="Rhea" id="RHEA:13697"/>
        <dbReference type="ChEBI" id="CHEBI:15378"/>
        <dbReference type="ChEBI" id="CHEBI:30616"/>
        <dbReference type="ChEBI" id="CHEBI:47013"/>
        <dbReference type="ChEBI" id="CHEBI:78346"/>
        <dbReference type="ChEBI" id="CHEBI:456216"/>
        <dbReference type="EC" id="2.7.1.15"/>
    </reaction>
</comment>
<evidence type="ECO:0000256" key="4">
    <source>
        <dbReference type="ARBA" id="ARBA00022679"/>
    </source>
</evidence>
<protein>
    <recommendedName>
        <fullName evidence="3 12">Ribokinase</fullName>
        <shortName evidence="12">RK</shortName>
        <ecNumber evidence="2 12">2.7.1.15</ecNumber>
    </recommendedName>
</protein>
<evidence type="ECO:0000313" key="15">
    <source>
        <dbReference type="Proteomes" id="UP001589896"/>
    </source>
</evidence>
<feature type="binding site" evidence="12">
    <location>
        <position position="306"/>
    </location>
    <ligand>
        <name>K(+)</name>
        <dbReference type="ChEBI" id="CHEBI:29103"/>
    </ligand>
</feature>
<feature type="binding site" evidence="12">
    <location>
        <position position="304"/>
    </location>
    <ligand>
        <name>K(+)</name>
        <dbReference type="ChEBI" id="CHEBI:29103"/>
    </ligand>
</feature>
<organism evidence="14 15">
    <name type="scientific">Lysobacter korlensis</name>
    <dbReference type="NCBI Taxonomy" id="553636"/>
    <lineage>
        <taxon>Bacteria</taxon>
        <taxon>Pseudomonadati</taxon>
        <taxon>Pseudomonadota</taxon>
        <taxon>Gammaproteobacteria</taxon>
        <taxon>Lysobacterales</taxon>
        <taxon>Lysobacteraceae</taxon>
        <taxon>Lysobacter</taxon>
    </lineage>
</organism>
<dbReference type="CDD" id="cd01174">
    <property type="entry name" value="ribokinase"/>
    <property type="match status" value="1"/>
</dbReference>
<dbReference type="InterPro" id="IPR011877">
    <property type="entry name" value="Ribokinase"/>
</dbReference>
<dbReference type="PANTHER" id="PTHR10584">
    <property type="entry name" value="SUGAR KINASE"/>
    <property type="match status" value="1"/>
</dbReference>
<comment type="subunit">
    <text evidence="12">Homodimer.</text>
</comment>
<feature type="binding site" evidence="12">
    <location>
        <position position="139"/>
    </location>
    <ligand>
        <name>substrate</name>
    </ligand>
</feature>
<dbReference type="GO" id="GO:0004747">
    <property type="term" value="F:ribokinase activity"/>
    <property type="evidence" value="ECO:0007669"/>
    <property type="project" value="UniProtKB-EC"/>
</dbReference>
<dbReference type="PRINTS" id="PR00990">
    <property type="entry name" value="RIBOKINASE"/>
</dbReference>